<name>A0A8J3EFR1_9RHOB</name>
<dbReference type="SUPFAM" id="SSF56954">
    <property type="entry name" value="Outer membrane efflux proteins (OEP)"/>
    <property type="match status" value="1"/>
</dbReference>
<evidence type="ECO:0000256" key="1">
    <source>
        <dbReference type="ARBA" id="ARBA00007613"/>
    </source>
</evidence>
<accession>A0A8J3EFR1</accession>
<dbReference type="Gene3D" id="1.20.1600.10">
    <property type="entry name" value="Outer membrane efflux proteins (OEP)"/>
    <property type="match status" value="1"/>
</dbReference>
<proteinExistence type="inferred from homology"/>
<dbReference type="Pfam" id="PF02321">
    <property type="entry name" value="OEP"/>
    <property type="match status" value="1"/>
</dbReference>
<dbReference type="AlphaFoldDB" id="A0A8J3EFR1"/>
<dbReference type="GO" id="GO:0015562">
    <property type="term" value="F:efflux transmembrane transporter activity"/>
    <property type="evidence" value="ECO:0007669"/>
    <property type="project" value="InterPro"/>
</dbReference>
<comment type="caution">
    <text evidence="2">The sequence shown here is derived from an EMBL/GenBank/DDBJ whole genome shotgun (WGS) entry which is preliminary data.</text>
</comment>
<sequence length="398" mass="43127">MEATALPLAADVAEASPIIAALQQRRSAIRPGTPYARVAQAVMASDARVAEAELRVAQLRSEAAQKNWMPRIGPRASLTSLGDVVAQLVVEQVILDNGRMLAERDKAKADVELAAVAMVEDGNARVFEALSLYLLAEEGRDSRAHFGRALNDMSEFEWIMERRVQGGVSDRSDLTVLRQKLGTIRARRDAAEESTRTALAELRTMTARPMDEIFGLGDLHAAAENAPLGVLRAEAEREVTLASARIQRAGYLPGLAANGSVDRGGNAMGGLEITSDSLFGLGTMAELNAIEVGREAAGRRVAQAQEAAAREIASQTRQIEAYRGQLSEARLLTVEAKRNLDLFQRQYEGGQRQVMDVVGVYETYSAALEKEIDLRYKAARAELDLARLKGALAEGARM</sequence>
<dbReference type="InterPro" id="IPR003423">
    <property type="entry name" value="OMP_efflux"/>
</dbReference>
<dbReference type="EMBL" id="BMJV01000003">
    <property type="protein sequence ID" value="GGG71709.1"/>
    <property type="molecule type" value="Genomic_DNA"/>
</dbReference>
<reference evidence="2" key="1">
    <citation type="journal article" date="2014" name="Int. J. Syst. Evol. Microbiol.">
        <title>Complete genome sequence of Corynebacterium casei LMG S-19264T (=DSM 44701T), isolated from a smear-ripened cheese.</title>
        <authorList>
            <consortium name="US DOE Joint Genome Institute (JGI-PGF)"/>
            <person name="Walter F."/>
            <person name="Albersmeier A."/>
            <person name="Kalinowski J."/>
            <person name="Ruckert C."/>
        </authorList>
    </citation>
    <scope>NUCLEOTIDE SEQUENCE</scope>
    <source>
        <strain evidence="2">CGMCC 1.15762</strain>
    </source>
</reference>
<dbReference type="Proteomes" id="UP000617145">
    <property type="component" value="Unassembled WGS sequence"/>
</dbReference>
<evidence type="ECO:0000313" key="3">
    <source>
        <dbReference type="Proteomes" id="UP000617145"/>
    </source>
</evidence>
<protein>
    <recommendedName>
        <fullName evidence="4">Outer membrane protein, adhesin transport system</fullName>
    </recommendedName>
</protein>
<comment type="similarity">
    <text evidence="1">Belongs to the outer membrane factor (OMF) (TC 1.B.17) family.</text>
</comment>
<gene>
    <name evidence="2" type="ORF">GCM10011415_19520</name>
</gene>
<evidence type="ECO:0000313" key="2">
    <source>
        <dbReference type="EMBL" id="GGG71709.1"/>
    </source>
</evidence>
<keyword evidence="3" id="KW-1185">Reference proteome</keyword>
<reference evidence="2" key="2">
    <citation type="submission" date="2020-09" db="EMBL/GenBank/DDBJ databases">
        <authorList>
            <person name="Sun Q."/>
            <person name="Zhou Y."/>
        </authorList>
    </citation>
    <scope>NUCLEOTIDE SEQUENCE</scope>
    <source>
        <strain evidence="2">CGMCC 1.15762</strain>
    </source>
</reference>
<organism evidence="2 3">
    <name type="scientific">Salipiger pallidus</name>
    <dbReference type="NCBI Taxonomy" id="1775170"/>
    <lineage>
        <taxon>Bacteria</taxon>
        <taxon>Pseudomonadati</taxon>
        <taxon>Pseudomonadota</taxon>
        <taxon>Alphaproteobacteria</taxon>
        <taxon>Rhodobacterales</taxon>
        <taxon>Roseobacteraceae</taxon>
        <taxon>Salipiger</taxon>
    </lineage>
</organism>
<evidence type="ECO:0008006" key="4">
    <source>
        <dbReference type="Google" id="ProtNLM"/>
    </source>
</evidence>